<dbReference type="PROSITE" id="PS51729">
    <property type="entry name" value="GNAT_YJDJ"/>
    <property type="match status" value="1"/>
</dbReference>
<dbReference type="InterPro" id="IPR010693">
    <property type="entry name" value="Divergent_4Fe-4S_mono-cluster"/>
</dbReference>
<evidence type="ECO:0000313" key="3">
    <source>
        <dbReference type="EMBL" id="SFZ74680.1"/>
    </source>
</evidence>
<protein>
    <submittedName>
        <fullName evidence="2">GNAT family acetyltransferase</fullName>
    </submittedName>
    <submittedName>
        <fullName evidence="3">Uncharacterized Fe-S cluster protein YjdI</fullName>
    </submittedName>
</protein>
<dbReference type="PANTHER" id="PTHR31435:SF10">
    <property type="entry name" value="BSR4717 PROTEIN"/>
    <property type="match status" value="1"/>
</dbReference>
<reference evidence="3 4" key="2">
    <citation type="submission" date="2016-11" db="EMBL/GenBank/DDBJ databases">
        <authorList>
            <person name="Jaros S."/>
            <person name="Januszkiewicz K."/>
            <person name="Wedrychowicz H."/>
        </authorList>
    </citation>
    <scope>NUCLEOTIDE SEQUENCE [LARGE SCALE GENOMIC DNA]</scope>
    <source>
        <strain evidence="3 4">DSM 22330</strain>
    </source>
</reference>
<name>A0A1K2HCX2_9LACT</name>
<accession>A0A1K2HCX2</accession>
<organism evidence="3 4">
    <name type="scientific">Pseudolactococcus chungangensis CAU 28 = DSM 22330</name>
    <dbReference type="NCBI Taxonomy" id="1122154"/>
    <lineage>
        <taxon>Bacteria</taxon>
        <taxon>Bacillati</taxon>
        <taxon>Bacillota</taxon>
        <taxon>Bacilli</taxon>
        <taxon>Lactobacillales</taxon>
        <taxon>Streptococcaceae</taxon>
        <taxon>Pseudolactococcus</taxon>
    </lineage>
</organism>
<proteinExistence type="predicted"/>
<dbReference type="Pfam" id="PF06902">
    <property type="entry name" value="Fer4_19"/>
    <property type="match status" value="1"/>
</dbReference>
<evidence type="ECO:0000313" key="5">
    <source>
        <dbReference type="Proteomes" id="UP000218979"/>
    </source>
</evidence>
<dbReference type="CDD" id="cd04301">
    <property type="entry name" value="NAT_SF"/>
    <property type="match status" value="1"/>
</dbReference>
<dbReference type="AlphaFoldDB" id="A0A1K2HCX2"/>
<gene>
    <name evidence="2" type="ORF">RR45_GL000652</name>
    <name evidence="3" type="ORF">SAMN02746068_01306</name>
</gene>
<dbReference type="EMBL" id="JXJT01000017">
    <property type="protein sequence ID" value="PCS02277.1"/>
    <property type="molecule type" value="Genomic_DNA"/>
</dbReference>
<keyword evidence="5" id="KW-1185">Reference proteome</keyword>
<dbReference type="Pfam" id="PF14542">
    <property type="entry name" value="Acetyltransf_CG"/>
    <property type="match status" value="1"/>
</dbReference>
<dbReference type="EMBL" id="FPKS01000006">
    <property type="protein sequence ID" value="SFZ74680.1"/>
    <property type="molecule type" value="Genomic_DNA"/>
</dbReference>
<dbReference type="InterPro" id="IPR031165">
    <property type="entry name" value="GNAT_YJDJ"/>
</dbReference>
<dbReference type="Proteomes" id="UP000218979">
    <property type="component" value="Unassembled WGS sequence"/>
</dbReference>
<dbReference type="STRING" id="1122154.SAMN02746068_01306"/>
<dbReference type="InterPro" id="IPR016181">
    <property type="entry name" value="Acyl_CoA_acyltransferase"/>
</dbReference>
<feature type="domain" description="N-acetyltransferase" evidence="1">
    <location>
        <begin position="104"/>
        <end position="192"/>
    </location>
</feature>
<evidence type="ECO:0000313" key="4">
    <source>
        <dbReference type="Proteomes" id="UP000185655"/>
    </source>
</evidence>
<dbReference type="SUPFAM" id="SSF55729">
    <property type="entry name" value="Acyl-CoA N-acyltransferases (Nat)"/>
    <property type="match status" value="1"/>
</dbReference>
<reference evidence="2 5" key="1">
    <citation type="submission" date="2014-12" db="EMBL/GenBank/DDBJ databases">
        <title>Draft genome sequences of 10 type strains of Lactococcus.</title>
        <authorList>
            <person name="Sun Z."/>
            <person name="Zhong Z."/>
            <person name="Liu W."/>
            <person name="Zhang W."/>
            <person name="Zhang H."/>
        </authorList>
    </citation>
    <scope>NUCLEOTIDE SEQUENCE [LARGE SCALE GENOMIC DNA]</scope>
    <source>
        <strain evidence="2 5">DSM 22330</strain>
    </source>
</reference>
<evidence type="ECO:0000259" key="1">
    <source>
        <dbReference type="PROSITE" id="PS51729"/>
    </source>
</evidence>
<dbReference type="Proteomes" id="UP000185655">
    <property type="component" value="Unassembled WGS sequence"/>
</dbReference>
<dbReference type="Gene3D" id="3.40.630.30">
    <property type="match status" value="1"/>
</dbReference>
<sequence>MEGNKINGKTVTESELLALGYRKYYSDDLDVFYNKAICAHVGNCVRGDSNVFEVGRRPWIITSNAASVEQCITVINSCPSGALKWLYHSQGDLIKKEIAMPNFTFEDQGDQIVLINADTQQQAGEIAFMEAEDTLIIVHTGVNPEFRGNGLAEQLVAKVVEKARREDKKIFPICPFAQKEFKAKPEYSDVLRQDV</sequence>
<dbReference type="InterPro" id="IPR045057">
    <property type="entry name" value="Gcn5-rel_NAT"/>
</dbReference>
<dbReference type="PANTHER" id="PTHR31435">
    <property type="entry name" value="PROTEIN NATD1"/>
    <property type="match status" value="1"/>
</dbReference>
<evidence type="ECO:0000313" key="2">
    <source>
        <dbReference type="EMBL" id="PCS02277.1"/>
    </source>
</evidence>